<sequence>MDINVPLILFLLVAGTGVVTLVDRVLWAGKRKAAIAKVQESFSELTEEQKEEDKKYQAAIATASAEPSYVEISKSFFPLLALVFVVRSFIIEPFQIPSESMVPTLEVGDFIAVNKFTYGIRLPILRTKVLDINDPERGDVMVFFPPNEKRYFIKRVIGLPGDKVRIQNNRLFINGVEVPREHVSDVIPTNPGEFCFSVGGVYKVMEETIDGKKHIMRNCSTPSSAGLAYSSVVPEGHYFMMGDNRDNSGDSRKFGMVPEERIVGKAFVIWMHWDKFLSIPSFSRVGSI</sequence>
<evidence type="ECO:0000256" key="1">
    <source>
        <dbReference type="ARBA" id="ARBA00000677"/>
    </source>
</evidence>
<dbReference type="PANTHER" id="PTHR43390">
    <property type="entry name" value="SIGNAL PEPTIDASE I"/>
    <property type="match status" value="1"/>
</dbReference>
<dbReference type="PROSITE" id="PS00761">
    <property type="entry name" value="SPASE_I_3"/>
    <property type="match status" value="1"/>
</dbReference>
<evidence type="ECO:0000256" key="3">
    <source>
        <dbReference type="ARBA" id="ARBA00013208"/>
    </source>
</evidence>
<dbReference type="RefSeq" id="WP_280948150.1">
    <property type="nucleotide sequence ID" value="NZ_CP123764.1"/>
</dbReference>
<dbReference type="EC" id="3.4.21.89" evidence="3 8"/>
<dbReference type="CDD" id="cd06530">
    <property type="entry name" value="S26_SPase_I"/>
    <property type="match status" value="1"/>
</dbReference>
<dbReference type="InterPro" id="IPR036286">
    <property type="entry name" value="LexA/Signal_pep-like_sf"/>
</dbReference>
<feature type="active site" evidence="7">
    <location>
        <position position="100"/>
    </location>
</feature>
<evidence type="ECO:0000256" key="5">
    <source>
        <dbReference type="ARBA" id="ARBA00022670"/>
    </source>
</evidence>
<dbReference type="GO" id="GO:0016020">
    <property type="term" value="C:membrane"/>
    <property type="evidence" value="ECO:0007669"/>
    <property type="project" value="UniProtKB-SubCell"/>
</dbReference>
<name>A0AAW7X0B4_9GAMM</name>
<dbReference type="Proteomes" id="UP001169760">
    <property type="component" value="Unassembled WGS sequence"/>
</dbReference>
<evidence type="ECO:0000259" key="10">
    <source>
        <dbReference type="Pfam" id="PF10502"/>
    </source>
</evidence>
<evidence type="ECO:0000256" key="8">
    <source>
        <dbReference type="RuleBase" id="RU003993"/>
    </source>
</evidence>
<proteinExistence type="inferred from homology"/>
<dbReference type="EMBL" id="JAUOPB010000001">
    <property type="protein sequence ID" value="MDO6420944.1"/>
    <property type="molecule type" value="Genomic_DNA"/>
</dbReference>
<keyword evidence="8" id="KW-0812">Transmembrane</keyword>
<dbReference type="GO" id="GO:0006465">
    <property type="term" value="P:signal peptide processing"/>
    <property type="evidence" value="ECO:0007669"/>
    <property type="project" value="InterPro"/>
</dbReference>
<evidence type="ECO:0000256" key="4">
    <source>
        <dbReference type="ARBA" id="ARBA00019232"/>
    </source>
</evidence>
<comment type="similarity">
    <text evidence="2 9">Belongs to the peptidase S26 family.</text>
</comment>
<gene>
    <name evidence="11" type="primary">lepB</name>
    <name evidence="11" type="ORF">Q4521_00510</name>
</gene>
<dbReference type="PROSITE" id="PS00760">
    <property type="entry name" value="SPASE_I_2"/>
    <property type="match status" value="1"/>
</dbReference>
<feature type="transmembrane region" description="Helical" evidence="8">
    <location>
        <begin position="6"/>
        <end position="27"/>
    </location>
</feature>
<dbReference type="NCBIfam" id="TIGR02227">
    <property type="entry name" value="sigpep_I_bact"/>
    <property type="match status" value="1"/>
</dbReference>
<dbReference type="InterPro" id="IPR019758">
    <property type="entry name" value="Pept_S26A_signal_pept_1_CS"/>
</dbReference>
<dbReference type="PANTHER" id="PTHR43390:SF1">
    <property type="entry name" value="CHLOROPLAST PROCESSING PEPTIDASE"/>
    <property type="match status" value="1"/>
</dbReference>
<keyword evidence="6 8" id="KW-0378">Hydrolase</keyword>
<organism evidence="11 12">
    <name type="scientific">Saccharophagus degradans</name>
    <dbReference type="NCBI Taxonomy" id="86304"/>
    <lineage>
        <taxon>Bacteria</taxon>
        <taxon>Pseudomonadati</taxon>
        <taxon>Pseudomonadota</taxon>
        <taxon>Gammaproteobacteria</taxon>
        <taxon>Cellvibrionales</taxon>
        <taxon>Cellvibrionaceae</taxon>
        <taxon>Saccharophagus</taxon>
    </lineage>
</organism>
<evidence type="ECO:0000313" key="12">
    <source>
        <dbReference type="Proteomes" id="UP001169760"/>
    </source>
</evidence>
<keyword evidence="8" id="KW-0472">Membrane</keyword>
<dbReference type="GO" id="GO:0009003">
    <property type="term" value="F:signal peptidase activity"/>
    <property type="evidence" value="ECO:0007669"/>
    <property type="project" value="UniProtKB-EC"/>
</dbReference>
<keyword evidence="5 8" id="KW-0645">Protease</keyword>
<dbReference type="SUPFAM" id="SSF51306">
    <property type="entry name" value="LexA/Signal peptidase"/>
    <property type="match status" value="1"/>
</dbReference>
<reference evidence="11" key="1">
    <citation type="submission" date="2023-07" db="EMBL/GenBank/DDBJ databases">
        <title>Genome content predicts the carbon catabolic preferences of heterotrophic bacteria.</title>
        <authorList>
            <person name="Gralka M."/>
        </authorList>
    </citation>
    <scope>NUCLEOTIDE SEQUENCE</scope>
    <source>
        <strain evidence="11">I3M17_2</strain>
    </source>
</reference>
<dbReference type="GO" id="GO:0004252">
    <property type="term" value="F:serine-type endopeptidase activity"/>
    <property type="evidence" value="ECO:0007669"/>
    <property type="project" value="InterPro"/>
</dbReference>
<evidence type="ECO:0000256" key="2">
    <source>
        <dbReference type="ARBA" id="ARBA00009370"/>
    </source>
</evidence>
<dbReference type="InterPro" id="IPR019756">
    <property type="entry name" value="Pept_S26A_signal_pept_1_Ser-AS"/>
</dbReference>
<dbReference type="AlphaFoldDB" id="A0AAW7X0B4"/>
<comment type="subcellular location">
    <subcellularLocation>
        <location evidence="9">Membrane</location>
        <topology evidence="9">Multi-pass membrane protein</topology>
    </subcellularLocation>
</comment>
<evidence type="ECO:0000256" key="7">
    <source>
        <dbReference type="PIRSR" id="PIRSR600223-1"/>
    </source>
</evidence>
<protein>
    <recommendedName>
        <fullName evidence="4 8">Signal peptidase I</fullName>
        <ecNumber evidence="3 8">3.4.21.89</ecNumber>
    </recommendedName>
</protein>
<dbReference type="Pfam" id="PF10502">
    <property type="entry name" value="Peptidase_S26"/>
    <property type="match status" value="1"/>
</dbReference>
<feature type="domain" description="Peptidase S26" evidence="10">
    <location>
        <begin position="71"/>
        <end position="270"/>
    </location>
</feature>
<comment type="catalytic activity">
    <reaction evidence="1 8">
        <text>Cleavage of hydrophobic, N-terminal signal or leader sequences from secreted and periplasmic proteins.</text>
        <dbReference type="EC" id="3.4.21.89"/>
    </reaction>
</comment>
<dbReference type="InterPro" id="IPR019757">
    <property type="entry name" value="Pept_S26A_signal_pept_1_Lys-AS"/>
</dbReference>
<dbReference type="PROSITE" id="PS00501">
    <property type="entry name" value="SPASE_I_1"/>
    <property type="match status" value="1"/>
</dbReference>
<keyword evidence="8" id="KW-1133">Transmembrane helix</keyword>
<evidence type="ECO:0000256" key="9">
    <source>
        <dbReference type="RuleBase" id="RU362042"/>
    </source>
</evidence>
<accession>A0AAW7X0B4</accession>
<dbReference type="InterPro" id="IPR000223">
    <property type="entry name" value="Pept_S26A_signal_pept_1"/>
</dbReference>
<dbReference type="PRINTS" id="PR00727">
    <property type="entry name" value="LEADERPTASE"/>
</dbReference>
<evidence type="ECO:0000313" key="11">
    <source>
        <dbReference type="EMBL" id="MDO6420944.1"/>
    </source>
</evidence>
<evidence type="ECO:0000256" key="6">
    <source>
        <dbReference type="ARBA" id="ARBA00022801"/>
    </source>
</evidence>
<dbReference type="Gene3D" id="2.10.109.10">
    <property type="entry name" value="Umud Fragment, subunit A"/>
    <property type="match status" value="1"/>
</dbReference>
<dbReference type="InterPro" id="IPR019533">
    <property type="entry name" value="Peptidase_S26"/>
</dbReference>
<comment type="caution">
    <text evidence="11">The sequence shown here is derived from an EMBL/GenBank/DDBJ whole genome shotgun (WGS) entry which is preliminary data.</text>
</comment>
<comment type="caution">
    <text evidence="9">Lacks conserved residue(s) required for the propagation of feature annotation.</text>
</comment>
<feature type="active site" evidence="7">
    <location>
        <position position="154"/>
    </location>
</feature>